<feature type="transmembrane region" description="Helical" evidence="3">
    <location>
        <begin position="788"/>
        <end position="813"/>
    </location>
</feature>
<keyword evidence="3" id="KW-0472">Membrane</keyword>
<dbReference type="AlphaFoldDB" id="A0A9P1G7Y4"/>
<evidence type="ECO:0000256" key="1">
    <source>
        <dbReference type="SAM" id="Coils"/>
    </source>
</evidence>
<evidence type="ECO:0000313" key="6">
    <source>
        <dbReference type="Proteomes" id="UP001152797"/>
    </source>
</evidence>
<comment type="caution">
    <text evidence="4">The sequence shown here is derived from an EMBL/GenBank/DDBJ whole genome shotgun (WGS) entry which is preliminary data.</text>
</comment>
<evidence type="ECO:0000256" key="3">
    <source>
        <dbReference type="SAM" id="Phobius"/>
    </source>
</evidence>
<sequence length="1082" mass="123432">MAESSPRSRQSSFGTDPCERFELNPFRIAISFQKESCIHCGRLWTDHERVSAEDVFEGNLQVFRKASDLLQRGSKSGEWLLDGEETKGHTSSGDDDLFQMMSPNSLEKVNAECQGSREIPGTTKVYSFIDFKECNVPNRAQSGDRLCEEDLRQALQAAQDEVLNLRQRCEALEAQKMGALLDADRLCRDLAHEGSPETAPEAARPSCGLRELEELQKSCALAIARLKEAPEGPKSGESPVPTPSMEDPAQAKRSKRSPPEPLGVPAPESPRFLPKRLHGAAVLTQLAPEVYRVENRLHAATRGLAYRRSKCPTDVDPSLVAPWGSTVSGRDSGDWIQCEAHVSFWAPWAEVPQEPEVLEEGIVDSVRQWGSWEVVMQDISWGCQLTAVSSDLEGAARDEQGVETDSEQESEDSSDSDGDNKEVCKVNKSVRVASYLYALSRVQESAERKHSLRQRQKEAETSGRVWTEDVGDAEEHRKLHQALYNRYKDLIDLDVQKEWVDPKAHIIWDVDHPDHIRWMDQHSLDKADDRCAKVWIQRLNDLTVQQFVDNLTRLQDEWSQEGLISYLKSLTVEVDSHRLQCHFHKMKYGGNAEWPLRILEGPASTLVMRLPKNRAERRNFLRFNICFHESFKYCGCIDGAYECLSALWRCFAQCFGMRYVTFDCGFSISPAKKLLMCSDREMAVLLRELTDLGSDSDVFTTVFACNLVLAAEMRVRPMFKFVIFKDALFIVLLANVGYDVRNENVPGTLVVLLIFFLTLMDFFRAFLRVCFYCNAWCKYKLSIAKATFSTLALLVVETMSIIFVGCYILGIVWNEWHLHGDQFHSWQRFLERRIEMWCTPHKTHEDSYFATHPNFLALLVLCRWTMFISSLQLIDMIGRNVVPLAHSVTRPASVVFMLFLTMSLFATFHAYFVFPLYRKTDLDSVLEGFIDMFRLEKLSDFDLAELQNMHKNISGKFSGSQFEGGIEDSGNQRFHQGIRIGFVIISLSLSVVAMNTYIGLLGELYSEAVKKKNQIYNHYLAAVMWPHLYMRPVLLYFCGGRADAESPESDEQWGVDDPDERDSAQELCWMFYDRRYAFDGVS</sequence>
<feature type="transmembrane region" description="Helical" evidence="3">
    <location>
        <begin position="980"/>
        <end position="1002"/>
    </location>
</feature>
<keyword evidence="6" id="KW-1185">Reference proteome</keyword>
<evidence type="ECO:0000313" key="4">
    <source>
        <dbReference type="EMBL" id="CAI4001045.1"/>
    </source>
</evidence>
<name>A0A9P1G7Y4_9DINO</name>
<feature type="coiled-coil region" evidence="1">
    <location>
        <begin position="148"/>
        <end position="175"/>
    </location>
</feature>
<dbReference type="Proteomes" id="UP001152797">
    <property type="component" value="Unassembled WGS sequence"/>
</dbReference>
<feature type="transmembrane region" description="Helical" evidence="3">
    <location>
        <begin position="894"/>
        <end position="914"/>
    </location>
</feature>
<keyword evidence="3" id="KW-0812">Transmembrane</keyword>
<accession>A0A9P1G7Y4</accession>
<dbReference type="EMBL" id="CAMXCT010002879">
    <property type="protein sequence ID" value="CAI4001045.1"/>
    <property type="molecule type" value="Genomic_DNA"/>
</dbReference>
<feature type="region of interest" description="Disordered" evidence="2">
    <location>
        <begin position="226"/>
        <end position="272"/>
    </location>
</feature>
<proteinExistence type="predicted"/>
<evidence type="ECO:0000256" key="2">
    <source>
        <dbReference type="SAM" id="MobiDB-lite"/>
    </source>
</evidence>
<gene>
    <name evidence="4" type="ORF">C1SCF055_LOCUS27122</name>
</gene>
<organism evidence="4">
    <name type="scientific">Cladocopium goreaui</name>
    <dbReference type="NCBI Taxonomy" id="2562237"/>
    <lineage>
        <taxon>Eukaryota</taxon>
        <taxon>Sar</taxon>
        <taxon>Alveolata</taxon>
        <taxon>Dinophyceae</taxon>
        <taxon>Suessiales</taxon>
        <taxon>Symbiodiniaceae</taxon>
        <taxon>Cladocopium</taxon>
    </lineage>
</organism>
<reference evidence="4" key="1">
    <citation type="submission" date="2022-10" db="EMBL/GenBank/DDBJ databases">
        <authorList>
            <person name="Chen Y."/>
            <person name="Dougan E. K."/>
            <person name="Chan C."/>
            <person name="Rhodes N."/>
            <person name="Thang M."/>
        </authorList>
    </citation>
    <scope>NUCLEOTIDE SEQUENCE</scope>
</reference>
<feature type="transmembrane region" description="Helical" evidence="3">
    <location>
        <begin position="855"/>
        <end position="874"/>
    </location>
</feature>
<keyword evidence="1" id="KW-0175">Coiled coil</keyword>
<evidence type="ECO:0000313" key="5">
    <source>
        <dbReference type="EMBL" id="CAL4788357.1"/>
    </source>
</evidence>
<dbReference type="EMBL" id="CAMXCT020002879">
    <property type="protein sequence ID" value="CAL1154420.1"/>
    <property type="molecule type" value="Genomic_DNA"/>
</dbReference>
<feature type="region of interest" description="Disordered" evidence="2">
    <location>
        <begin position="393"/>
        <end position="423"/>
    </location>
</feature>
<feature type="compositionally biased region" description="Pro residues" evidence="2">
    <location>
        <begin position="259"/>
        <end position="268"/>
    </location>
</feature>
<feature type="transmembrane region" description="Helical" evidence="3">
    <location>
        <begin position="744"/>
        <end position="767"/>
    </location>
</feature>
<dbReference type="EMBL" id="CAMXCT030002879">
    <property type="protein sequence ID" value="CAL4788357.1"/>
    <property type="molecule type" value="Genomic_DNA"/>
</dbReference>
<keyword evidence="3" id="KW-1133">Transmembrane helix</keyword>
<feature type="compositionally biased region" description="Acidic residues" evidence="2">
    <location>
        <begin position="401"/>
        <end position="417"/>
    </location>
</feature>
<reference evidence="5 6" key="2">
    <citation type="submission" date="2024-05" db="EMBL/GenBank/DDBJ databases">
        <authorList>
            <person name="Chen Y."/>
            <person name="Shah S."/>
            <person name="Dougan E. K."/>
            <person name="Thang M."/>
            <person name="Chan C."/>
        </authorList>
    </citation>
    <scope>NUCLEOTIDE SEQUENCE [LARGE SCALE GENOMIC DNA]</scope>
</reference>
<protein>
    <submittedName>
        <fullName evidence="5">Ion transport domain-containing protein</fullName>
    </submittedName>
</protein>